<reference evidence="7" key="1">
    <citation type="submission" date="2021-01" db="EMBL/GenBank/DDBJ databases">
        <authorList>
            <person name="Corre E."/>
            <person name="Pelletier E."/>
            <person name="Niang G."/>
            <person name="Scheremetjew M."/>
            <person name="Finn R."/>
            <person name="Kale V."/>
            <person name="Holt S."/>
            <person name="Cochrane G."/>
            <person name="Meng A."/>
            <person name="Brown T."/>
            <person name="Cohen L."/>
        </authorList>
    </citation>
    <scope>NUCLEOTIDE SEQUENCE</scope>
    <source>
        <strain evidence="7">B650</strain>
    </source>
</reference>
<dbReference type="InterPro" id="IPR018866">
    <property type="entry name" value="Znf-4CXXC_R1"/>
</dbReference>
<evidence type="ECO:0000256" key="3">
    <source>
        <dbReference type="ARBA" id="ARBA00023163"/>
    </source>
</evidence>
<dbReference type="Pfam" id="PF10497">
    <property type="entry name" value="zf-4CXXC_R1"/>
    <property type="match status" value="2"/>
</dbReference>
<dbReference type="AlphaFoldDB" id="A0A7S2JSU6"/>
<dbReference type="InterPro" id="IPR001841">
    <property type="entry name" value="Znf_RING"/>
</dbReference>
<evidence type="ECO:0000256" key="2">
    <source>
        <dbReference type="ARBA" id="ARBA00023015"/>
    </source>
</evidence>
<proteinExistence type="predicted"/>
<feature type="domain" description="RING-type" evidence="6">
    <location>
        <begin position="400"/>
        <end position="472"/>
    </location>
</feature>
<sequence length="513" mass="57781">MAANNFLPSATFQQLLHANKIFQEYTIVVGNEGITSEAKEPARKRRLLQQLKNAKRLRYAIGLAETAARNAATAEEARQIMMSHKSDICELVSLTEAVRCGYTLSEKAYHSYSECHAKEAKLDETSIKHGKKVISDHLRAMSKERTEMDNHARAEKKAAATKREFPSTALEVITQQQQVLASNQEKKSPEGFHVDRSAAAVLFGMYANSSIQNESDGKRNGSESDNLNASTGDDRKKSAKSLKMKRPPKHLLFQNLTTNEDSENGKKQAVDSNSFTTVDTPSGPGTKFPSGPFYYPPSLNPFLNPINPSGYKVKERKHSLQSNSKDTAMPKKKKQPFKCHGCKELSDDTVRCNLVRANGSKCTKQFCKNCLVHRHKVSDFKSLKNDKTWHCPACLGTCLCRICLKAREKKQKVTIKRHKCHDCKESSTEYVRCNYWQPTGNKCNKYFCKNCITSKYDSNPVVDEKEWHCPACLGTCKCKACTKVRDKKNRESLERRSGRGPNYGYYSLMNGDV</sequence>
<feature type="domain" description="RING-type" evidence="6">
    <location>
        <begin position="339"/>
        <end position="394"/>
    </location>
</feature>
<gene>
    <name evidence="7" type="ORF">LDAN0321_LOCUS887</name>
</gene>
<name>A0A7S2JSU6_9STRA</name>
<evidence type="ECO:0000256" key="5">
    <source>
        <dbReference type="SAM" id="MobiDB-lite"/>
    </source>
</evidence>
<dbReference type="EMBL" id="HBGY01001285">
    <property type="protein sequence ID" value="CAD9556602.1"/>
    <property type="molecule type" value="Transcribed_RNA"/>
</dbReference>
<keyword evidence="2" id="KW-0805">Transcription regulation</keyword>
<keyword evidence="4" id="KW-0539">Nucleus</keyword>
<feature type="region of interest" description="Disordered" evidence="5">
    <location>
        <begin position="211"/>
        <end position="291"/>
    </location>
</feature>
<dbReference type="SMART" id="SM00184">
    <property type="entry name" value="RING"/>
    <property type="match status" value="2"/>
</dbReference>
<organism evidence="7">
    <name type="scientific">Leptocylindrus danicus</name>
    <dbReference type="NCBI Taxonomy" id="163516"/>
    <lineage>
        <taxon>Eukaryota</taxon>
        <taxon>Sar</taxon>
        <taxon>Stramenopiles</taxon>
        <taxon>Ochrophyta</taxon>
        <taxon>Bacillariophyta</taxon>
        <taxon>Coscinodiscophyceae</taxon>
        <taxon>Chaetocerotophycidae</taxon>
        <taxon>Leptocylindrales</taxon>
        <taxon>Leptocylindraceae</taxon>
        <taxon>Leptocylindrus</taxon>
    </lineage>
</organism>
<evidence type="ECO:0000259" key="6">
    <source>
        <dbReference type="SMART" id="SM00184"/>
    </source>
</evidence>
<keyword evidence="3" id="KW-0804">Transcription</keyword>
<evidence type="ECO:0000313" key="7">
    <source>
        <dbReference type="EMBL" id="CAD9556602.1"/>
    </source>
</evidence>
<feature type="compositionally biased region" description="Basic residues" evidence="5">
    <location>
        <begin position="237"/>
        <end position="249"/>
    </location>
</feature>
<evidence type="ECO:0000256" key="1">
    <source>
        <dbReference type="ARBA" id="ARBA00004123"/>
    </source>
</evidence>
<accession>A0A7S2JSU6</accession>
<protein>
    <recommendedName>
        <fullName evidence="6">RING-type domain-containing protein</fullName>
    </recommendedName>
</protein>
<dbReference type="GO" id="GO:0005634">
    <property type="term" value="C:nucleus"/>
    <property type="evidence" value="ECO:0007669"/>
    <property type="project" value="UniProtKB-SubCell"/>
</dbReference>
<feature type="compositionally biased region" description="Polar residues" evidence="5">
    <location>
        <begin position="270"/>
        <end position="280"/>
    </location>
</feature>
<evidence type="ECO:0000256" key="4">
    <source>
        <dbReference type="ARBA" id="ARBA00023242"/>
    </source>
</evidence>
<comment type="subcellular location">
    <subcellularLocation>
        <location evidence="1">Nucleus</location>
    </subcellularLocation>
</comment>